<evidence type="ECO:0000313" key="1">
    <source>
        <dbReference type="EMBL" id="VTZ59860.1"/>
    </source>
</evidence>
<name>A0A508WQU7_9HYPH</name>
<sequence>MESLMSGRLLFVTLLALAAAVYPTRGETRSGSASGDGAAVPTASATTPRNVVTAARHQQKVGRFFIEFRSRYALSYGHTFVIFGRMGKTGNIIDREVAGLHPASNSVIPYILGHYIPVPAETGESDGDLDDRYRSASWHVTLNEPEYRQVVAYIRKLQATSRFWQATVSNCNAFVGKIARSMGYKTPGIWLRPQQYVVKLREMNGGPNAVGYTGPPG</sequence>
<dbReference type="AlphaFoldDB" id="A0A508WQU7"/>
<accession>A0A508WQU7</accession>
<dbReference type="EMBL" id="CABFNB010000033">
    <property type="protein sequence ID" value="VTZ59860.1"/>
    <property type="molecule type" value="Genomic_DNA"/>
</dbReference>
<gene>
    <name evidence="1" type="ORF">EMEDMD4_1280047</name>
</gene>
<proteinExistence type="predicted"/>
<reference evidence="1" key="1">
    <citation type="submission" date="2019-06" db="EMBL/GenBank/DDBJ databases">
        <authorList>
            <person name="Le Quere A."/>
            <person name="Colella S."/>
        </authorList>
    </citation>
    <scope>NUCLEOTIDE SEQUENCE</scope>
    <source>
        <strain evidence="1">EmedicaeMD41</strain>
    </source>
</reference>
<organism evidence="1">
    <name type="scientific">Sinorhizobium medicae</name>
    <dbReference type="NCBI Taxonomy" id="110321"/>
    <lineage>
        <taxon>Bacteria</taxon>
        <taxon>Pseudomonadati</taxon>
        <taxon>Pseudomonadota</taxon>
        <taxon>Alphaproteobacteria</taxon>
        <taxon>Hyphomicrobiales</taxon>
        <taxon>Rhizobiaceae</taxon>
        <taxon>Sinorhizobium/Ensifer group</taxon>
        <taxon>Sinorhizobium</taxon>
    </lineage>
</organism>
<dbReference type="Proteomes" id="UP000507954">
    <property type="component" value="Unassembled WGS sequence"/>
</dbReference>
<protein>
    <submittedName>
        <fullName evidence="1">Uncharacterized protein</fullName>
    </submittedName>
</protein>